<dbReference type="SUPFAM" id="SSF54403">
    <property type="entry name" value="Cystatin/monellin"/>
    <property type="match status" value="1"/>
</dbReference>
<keyword evidence="4" id="KW-0646">Protease inhibitor</keyword>
<feature type="non-terminal residue" evidence="10">
    <location>
        <position position="165"/>
    </location>
</feature>
<keyword evidence="5" id="KW-0789">Thiol protease inhibitor</keyword>
<protein>
    <recommendedName>
        <fullName evidence="7">Egg-white cystatin</fullName>
    </recommendedName>
</protein>
<feature type="transmembrane region" description="Helical" evidence="8">
    <location>
        <begin position="6"/>
        <end position="26"/>
    </location>
</feature>
<dbReference type="PANTHER" id="PTHR47033:SF1">
    <property type="entry name" value="CYSTATIN-M"/>
    <property type="match status" value="1"/>
</dbReference>
<dbReference type="CDD" id="cd00042">
    <property type="entry name" value="CY"/>
    <property type="match status" value="1"/>
</dbReference>
<evidence type="ECO:0000256" key="2">
    <source>
        <dbReference type="ARBA" id="ARBA00009403"/>
    </source>
</evidence>
<dbReference type="Gene3D" id="3.10.450.10">
    <property type="match status" value="1"/>
</dbReference>
<evidence type="ECO:0000256" key="1">
    <source>
        <dbReference type="ARBA" id="ARBA00004613"/>
    </source>
</evidence>
<sequence>SGLSFAAMSSAGASVCLAALWLLLLAGRGLRGERLVGGRHEVPFSDPGVQDAVRFALKAYNQASNSLHYSRAERVLCAQSQVVAGIKYYLTVQLVTTLCRKNGAGLGNRDICTCPLPPVSEQQKLLCEFQVWSRPWLNQTELLSQNCSVRILKPVPSDDHEPICR</sequence>
<dbReference type="PROSITE" id="PS00287">
    <property type="entry name" value="CYSTATIN"/>
    <property type="match status" value="1"/>
</dbReference>
<name>A0A8T1TFD5_CHESE</name>
<dbReference type="GO" id="GO:0004869">
    <property type="term" value="F:cysteine-type endopeptidase inhibitor activity"/>
    <property type="evidence" value="ECO:0007669"/>
    <property type="project" value="UniProtKB-KW"/>
</dbReference>
<dbReference type="OrthoDB" id="1908104at2759"/>
<proteinExistence type="inferred from homology"/>
<keyword evidence="8" id="KW-0812">Transmembrane</keyword>
<dbReference type="Pfam" id="PF00031">
    <property type="entry name" value="Cystatin"/>
    <property type="match status" value="1"/>
</dbReference>
<accession>A0A8T1TFD5</accession>
<evidence type="ECO:0000256" key="6">
    <source>
        <dbReference type="ARBA" id="ARBA00023157"/>
    </source>
</evidence>
<comment type="caution">
    <text evidence="10">The sequence shown here is derived from an EMBL/GenBank/DDBJ whole genome shotgun (WGS) entry which is preliminary data.</text>
</comment>
<dbReference type="Proteomes" id="UP000765507">
    <property type="component" value="Unassembled WGS sequence"/>
</dbReference>
<evidence type="ECO:0000256" key="4">
    <source>
        <dbReference type="ARBA" id="ARBA00022690"/>
    </source>
</evidence>
<dbReference type="InterPro" id="IPR000010">
    <property type="entry name" value="Cystatin_dom"/>
</dbReference>
<reference evidence="10 11" key="1">
    <citation type="journal article" date="2020" name="G3 (Bethesda)">
        <title>Draft Genome of the Common Snapping Turtle, Chelydra serpentina, a Model for Phenotypic Plasticity in Reptiles.</title>
        <authorList>
            <person name="Das D."/>
            <person name="Singh S.K."/>
            <person name="Bierstedt J."/>
            <person name="Erickson A."/>
            <person name="Galli G.L.J."/>
            <person name="Crossley D.A. 2nd"/>
            <person name="Rhen T."/>
        </authorList>
    </citation>
    <scope>NUCLEOTIDE SEQUENCE [LARGE SCALE GENOMIC DNA]</scope>
    <source>
        <strain evidence="10">KW</strain>
    </source>
</reference>
<dbReference type="InterPro" id="IPR046350">
    <property type="entry name" value="Cystatin_sf"/>
</dbReference>
<comment type="similarity">
    <text evidence="2">Belongs to the cystatin family.</text>
</comment>
<dbReference type="AlphaFoldDB" id="A0A8T1TFD5"/>
<keyword evidence="3" id="KW-0964">Secreted</keyword>
<evidence type="ECO:0000256" key="3">
    <source>
        <dbReference type="ARBA" id="ARBA00022525"/>
    </source>
</evidence>
<evidence type="ECO:0000313" key="10">
    <source>
        <dbReference type="EMBL" id="KAG6939484.1"/>
    </source>
</evidence>
<dbReference type="InterPro" id="IPR018073">
    <property type="entry name" value="Prot_inh_cystat_CS"/>
</dbReference>
<keyword evidence="8" id="KW-0472">Membrane</keyword>
<keyword evidence="8" id="KW-1133">Transmembrane helix</keyword>
<keyword evidence="11" id="KW-1185">Reference proteome</keyword>
<dbReference type="EMBL" id="JAHGAV010000011">
    <property type="protein sequence ID" value="KAG6939484.1"/>
    <property type="molecule type" value="Genomic_DNA"/>
</dbReference>
<keyword evidence="6" id="KW-1015">Disulfide bond</keyword>
<evidence type="ECO:0000256" key="7">
    <source>
        <dbReference type="ARBA" id="ARBA00078073"/>
    </source>
</evidence>
<dbReference type="FunFam" id="3.10.450.10:FF:000004">
    <property type="entry name" value="Cystatin C"/>
    <property type="match status" value="1"/>
</dbReference>
<dbReference type="PANTHER" id="PTHR47033">
    <property type="entry name" value="CYSTATIN-M"/>
    <property type="match status" value="1"/>
</dbReference>
<gene>
    <name evidence="10" type="primary">CST6</name>
    <name evidence="10" type="ORF">G0U57_001584</name>
</gene>
<dbReference type="GO" id="GO:0070062">
    <property type="term" value="C:extracellular exosome"/>
    <property type="evidence" value="ECO:0007669"/>
    <property type="project" value="TreeGrafter"/>
</dbReference>
<organism evidence="10 11">
    <name type="scientific">Chelydra serpentina</name>
    <name type="common">Snapping turtle</name>
    <name type="synonym">Testudo serpentina</name>
    <dbReference type="NCBI Taxonomy" id="8475"/>
    <lineage>
        <taxon>Eukaryota</taxon>
        <taxon>Metazoa</taxon>
        <taxon>Chordata</taxon>
        <taxon>Craniata</taxon>
        <taxon>Vertebrata</taxon>
        <taxon>Euteleostomi</taxon>
        <taxon>Archelosauria</taxon>
        <taxon>Testudinata</taxon>
        <taxon>Testudines</taxon>
        <taxon>Cryptodira</taxon>
        <taxon>Durocryptodira</taxon>
        <taxon>Americhelydia</taxon>
        <taxon>Chelydroidea</taxon>
        <taxon>Chelydridae</taxon>
        <taxon>Chelydra</taxon>
    </lineage>
</organism>
<evidence type="ECO:0000259" key="9">
    <source>
        <dbReference type="SMART" id="SM00043"/>
    </source>
</evidence>
<evidence type="ECO:0000256" key="5">
    <source>
        <dbReference type="ARBA" id="ARBA00022704"/>
    </source>
</evidence>
<evidence type="ECO:0000313" key="11">
    <source>
        <dbReference type="Proteomes" id="UP000765507"/>
    </source>
</evidence>
<comment type="subcellular location">
    <subcellularLocation>
        <location evidence="1">Secreted</location>
    </subcellularLocation>
</comment>
<feature type="domain" description="Cystatin" evidence="9">
    <location>
        <begin position="34"/>
        <end position="148"/>
    </location>
</feature>
<evidence type="ECO:0000256" key="8">
    <source>
        <dbReference type="SAM" id="Phobius"/>
    </source>
</evidence>
<dbReference type="SMART" id="SM00043">
    <property type="entry name" value="CY"/>
    <property type="match status" value="1"/>
</dbReference>